<dbReference type="AlphaFoldDB" id="X0YJ59"/>
<protein>
    <recommendedName>
        <fullName evidence="1">Peptidase M24 domain-containing protein</fullName>
    </recommendedName>
</protein>
<comment type="caution">
    <text evidence="2">The sequence shown here is derived from an EMBL/GenBank/DDBJ whole genome shotgun (WGS) entry which is preliminary data.</text>
</comment>
<name>X0YJ59_9ZZZZ</name>
<evidence type="ECO:0000313" key="2">
    <source>
        <dbReference type="EMBL" id="GAG36846.1"/>
    </source>
</evidence>
<dbReference type="Gene3D" id="3.90.230.10">
    <property type="entry name" value="Creatinase/methionine aminopeptidase superfamily"/>
    <property type="match status" value="1"/>
</dbReference>
<dbReference type="EMBL" id="BARS01040543">
    <property type="protein sequence ID" value="GAG36846.1"/>
    <property type="molecule type" value="Genomic_DNA"/>
</dbReference>
<dbReference type="InterPro" id="IPR000994">
    <property type="entry name" value="Pept_M24"/>
</dbReference>
<feature type="non-terminal residue" evidence="2">
    <location>
        <position position="97"/>
    </location>
</feature>
<reference evidence="2" key="1">
    <citation type="journal article" date="2014" name="Front. Microbiol.">
        <title>High frequency of phylogenetically diverse reductive dehalogenase-homologous genes in deep subseafloor sedimentary metagenomes.</title>
        <authorList>
            <person name="Kawai M."/>
            <person name="Futagami T."/>
            <person name="Toyoda A."/>
            <person name="Takaki Y."/>
            <person name="Nishi S."/>
            <person name="Hori S."/>
            <person name="Arai W."/>
            <person name="Tsubouchi T."/>
            <person name="Morono Y."/>
            <person name="Uchiyama I."/>
            <person name="Ito T."/>
            <person name="Fujiyama A."/>
            <person name="Inagaki F."/>
            <person name="Takami H."/>
        </authorList>
    </citation>
    <scope>NUCLEOTIDE SEQUENCE</scope>
    <source>
        <strain evidence="2">Expedition CK06-06</strain>
    </source>
</reference>
<accession>X0YJ59</accession>
<evidence type="ECO:0000259" key="1">
    <source>
        <dbReference type="Pfam" id="PF00557"/>
    </source>
</evidence>
<dbReference type="SUPFAM" id="SSF55920">
    <property type="entry name" value="Creatinase/aminopeptidase"/>
    <property type="match status" value="1"/>
</dbReference>
<organism evidence="2">
    <name type="scientific">marine sediment metagenome</name>
    <dbReference type="NCBI Taxonomy" id="412755"/>
    <lineage>
        <taxon>unclassified sequences</taxon>
        <taxon>metagenomes</taxon>
        <taxon>ecological metagenomes</taxon>
    </lineage>
</organism>
<sequence>MSLTREELQDLFLAGKIAHLALDQIEKHLKPGISISALYDSIVRIITRKEGVNLAFPPNISVNECAAHDTAAPDPMEKRTVSRKALIKIDIGANVNG</sequence>
<gene>
    <name evidence="2" type="ORF">S01H1_61784</name>
</gene>
<dbReference type="InterPro" id="IPR036005">
    <property type="entry name" value="Creatinase/aminopeptidase-like"/>
</dbReference>
<dbReference type="Pfam" id="PF00557">
    <property type="entry name" value="Peptidase_M24"/>
    <property type="match status" value="1"/>
</dbReference>
<proteinExistence type="predicted"/>
<feature type="domain" description="Peptidase M24" evidence="1">
    <location>
        <begin position="14"/>
        <end position="97"/>
    </location>
</feature>